<accession>A0A517LXE7</accession>
<dbReference type="EMBL" id="CP036261">
    <property type="protein sequence ID" value="QDS87298.1"/>
    <property type="molecule type" value="Genomic_DNA"/>
</dbReference>
<dbReference type="RefSeq" id="WP_145343575.1">
    <property type="nucleotide sequence ID" value="NZ_CP036261.1"/>
</dbReference>
<dbReference type="PROSITE" id="PS51352">
    <property type="entry name" value="THIOREDOXIN_2"/>
    <property type="match status" value="1"/>
</dbReference>
<evidence type="ECO:0000256" key="1">
    <source>
        <dbReference type="ARBA" id="ARBA00004196"/>
    </source>
</evidence>
<feature type="domain" description="Thioredoxin" evidence="6">
    <location>
        <begin position="393"/>
        <end position="538"/>
    </location>
</feature>
<dbReference type="InterPro" id="IPR036249">
    <property type="entry name" value="Thioredoxin-like_sf"/>
</dbReference>
<dbReference type="SUPFAM" id="SSF52833">
    <property type="entry name" value="Thioredoxin-like"/>
    <property type="match status" value="1"/>
</dbReference>
<keyword evidence="2" id="KW-0201">Cytochrome c-type biogenesis</keyword>
<dbReference type="InterPro" id="IPR050553">
    <property type="entry name" value="Thioredoxin_ResA/DsbE_sf"/>
</dbReference>
<dbReference type="GO" id="GO:0017004">
    <property type="term" value="P:cytochrome complex assembly"/>
    <property type="evidence" value="ECO:0007669"/>
    <property type="project" value="UniProtKB-KW"/>
</dbReference>
<feature type="region of interest" description="Disordered" evidence="5">
    <location>
        <begin position="20"/>
        <end position="100"/>
    </location>
</feature>
<dbReference type="CDD" id="cd02966">
    <property type="entry name" value="TlpA_like_family"/>
    <property type="match status" value="1"/>
</dbReference>
<keyword evidence="4" id="KW-0676">Redox-active center</keyword>
<feature type="compositionally biased region" description="Low complexity" evidence="5">
    <location>
        <begin position="43"/>
        <end position="67"/>
    </location>
</feature>
<dbReference type="PANTHER" id="PTHR42852">
    <property type="entry name" value="THIOL:DISULFIDE INTERCHANGE PROTEIN DSBE"/>
    <property type="match status" value="1"/>
</dbReference>
<protein>
    <submittedName>
        <fullName evidence="7">Thiol-disulfide oxidoreductase</fullName>
    </submittedName>
</protein>
<dbReference type="Pfam" id="PF13905">
    <property type="entry name" value="Thioredoxin_8"/>
    <property type="match status" value="1"/>
</dbReference>
<dbReference type="Gene3D" id="3.40.30.10">
    <property type="entry name" value="Glutaredoxin"/>
    <property type="match status" value="1"/>
</dbReference>
<dbReference type="InterPro" id="IPR013766">
    <property type="entry name" value="Thioredoxin_domain"/>
</dbReference>
<comment type="subcellular location">
    <subcellularLocation>
        <location evidence="1">Cell envelope</location>
    </subcellularLocation>
</comment>
<dbReference type="AlphaFoldDB" id="A0A517LXE7"/>
<evidence type="ECO:0000256" key="2">
    <source>
        <dbReference type="ARBA" id="ARBA00022748"/>
    </source>
</evidence>
<feature type="compositionally biased region" description="Low complexity" evidence="5">
    <location>
        <begin position="88"/>
        <end position="100"/>
    </location>
</feature>
<name>A0A517LXE7_9BACT</name>
<dbReference type="GO" id="GO:0030313">
    <property type="term" value="C:cell envelope"/>
    <property type="evidence" value="ECO:0007669"/>
    <property type="project" value="UniProtKB-SubCell"/>
</dbReference>
<dbReference type="Proteomes" id="UP000319557">
    <property type="component" value="Chromosome"/>
</dbReference>
<evidence type="ECO:0000313" key="7">
    <source>
        <dbReference type="EMBL" id="QDS87298.1"/>
    </source>
</evidence>
<dbReference type="InterPro" id="IPR012336">
    <property type="entry name" value="Thioredoxin-like_fold"/>
</dbReference>
<evidence type="ECO:0000256" key="3">
    <source>
        <dbReference type="ARBA" id="ARBA00023157"/>
    </source>
</evidence>
<reference evidence="7 8" key="1">
    <citation type="submission" date="2019-02" db="EMBL/GenBank/DDBJ databases">
        <title>Deep-cultivation of Planctomycetes and their phenomic and genomic characterization uncovers novel biology.</title>
        <authorList>
            <person name="Wiegand S."/>
            <person name="Jogler M."/>
            <person name="Boedeker C."/>
            <person name="Pinto D."/>
            <person name="Vollmers J."/>
            <person name="Rivas-Marin E."/>
            <person name="Kohn T."/>
            <person name="Peeters S.H."/>
            <person name="Heuer A."/>
            <person name="Rast P."/>
            <person name="Oberbeckmann S."/>
            <person name="Bunk B."/>
            <person name="Jeske O."/>
            <person name="Meyerdierks A."/>
            <person name="Storesund J.E."/>
            <person name="Kallscheuer N."/>
            <person name="Luecker S."/>
            <person name="Lage O.M."/>
            <person name="Pohl T."/>
            <person name="Merkel B.J."/>
            <person name="Hornburger P."/>
            <person name="Mueller R.-W."/>
            <person name="Bruemmer F."/>
            <person name="Labrenz M."/>
            <person name="Spormann A.M."/>
            <person name="Op den Camp H."/>
            <person name="Overmann J."/>
            <person name="Amann R."/>
            <person name="Jetten M.S.M."/>
            <person name="Mascher T."/>
            <person name="Medema M.H."/>
            <person name="Devos D.P."/>
            <person name="Kaster A.-K."/>
            <person name="Ovreas L."/>
            <person name="Rohde M."/>
            <person name="Galperin M.Y."/>
            <person name="Jogler C."/>
        </authorList>
    </citation>
    <scope>NUCLEOTIDE SEQUENCE [LARGE SCALE GENOMIC DNA]</scope>
    <source>
        <strain evidence="7 8">EC9</strain>
    </source>
</reference>
<feature type="compositionally biased region" description="Polar residues" evidence="5">
    <location>
        <begin position="20"/>
        <end position="31"/>
    </location>
</feature>
<evidence type="ECO:0000313" key="8">
    <source>
        <dbReference type="Proteomes" id="UP000319557"/>
    </source>
</evidence>
<keyword evidence="8" id="KW-1185">Reference proteome</keyword>
<dbReference type="PANTHER" id="PTHR42852:SF6">
    <property type="entry name" value="THIOL:DISULFIDE INTERCHANGE PROTEIN DSBE"/>
    <property type="match status" value="1"/>
</dbReference>
<organism evidence="7 8">
    <name type="scientific">Rosistilla ulvae</name>
    <dbReference type="NCBI Taxonomy" id="1930277"/>
    <lineage>
        <taxon>Bacteria</taxon>
        <taxon>Pseudomonadati</taxon>
        <taxon>Planctomycetota</taxon>
        <taxon>Planctomycetia</taxon>
        <taxon>Pirellulales</taxon>
        <taxon>Pirellulaceae</taxon>
        <taxon>Rosistilla</taxon>
    </lineage>
</organism>
<evidence type="ECO:0000256" key="4">
    <source>
        <dbReference type="ARBA" id="ARBA00023284"/>
    </source>
</evidence>
<sequence length="538" mass="57509">MTRQLIFTLACVGLLSGCSSKNDEVNSQETKYQAADASDKTQPADATPPSAKPPAASAAFSADQPMASQPAVDPTAAPSVDGMLNASDPAPDGLAPLPDDAPLETTIAYFEKTNDALRQLMSGQSAFTTQAQQIAEAKRISAQKLAAAEHAIGIKEIQPQTLTVARRTKLEALSQLAGLQDVAAAEQLEAYANELATSDDPELVNDSRVVRLGFELDKLRTGQTKSTDRLLALVKEFQASDRELGMPAFYALQQSFGVLSQYDYGDAARVVRDAIATKFANHSDPQIAATAKMMGSASRFDNLDKLHGGMLGGENITAEQWQTAIDELVAQPIDVSTFQYLAGLALSLEGGSAPEVGQVVYDAIGKTFVDSATADPEIAAEAKAFLSASANRRQAIGKPLNVNYPDLAGAELDWNAFRGSIVVMPFWTTSRTESLQTLPGLQELEKEFAGKVKILGVNLDDSDEELAVFRRRFRPTFPNLRNPDAASQGVRDPLATQLGLASFPFTAIIDADGNVAKILMGPQTKIRETITEMVDAKP</sequence>
<evidence type="ECO:0000259" key="6">
    <source>
        <dbReference type="PROSITE" id="PS51352"/>
    </source>
</evidence>
<gene>
    <name evidence="7" type="ORF">EC9_14760</name>
</gene>
<proteinExistence type="predicted"/>
<dbReference type="PROSITE" id="PS51257">
    <property type="entry name" value="PROKAR_LIPOPROTEIN"/>
    <property type="match status" value="1"/>
</dbReference>
<dbReference type="KEGG" id="ruv:EC9_14760"/>
<keyword evidence="3" id="KW-1015">Disulfide bond</keyword>
<evidence type="ECO:0000256" key="5">
    <source>
        <dbReference type="SAM" id="MobiDB-lite"/>
    </source>
</evidence>
<dbReference type="OrthoDB" id="226878at2"/>